<dbReference type="PANTHER" id="PTHR22931:SF9">
    <property type="entry name" value="PYRUVATE, PHOSPHATE DIKINASE 1, CHLOROPLASTIC"/>
    <property type="match status" value="1"/>
</dbReference>
<keyword evidence="5" id="KW-1185">Reference proteome</keyword>
<evidence type="ECO:0000256" key="1">
    <source>
        <dbReference type="SAM" id="MobiDB-lite"/>
    </source>
</evidence>
<keyword evidence="4" id="KW-0418">Kinase</keyword>
<feature type="compositionally biased region" description="Basic residues" evidence="1">
    <location>
        <begin position="190"/>
        <end position="201"/>
    </location>
</feature>
<evidence type="ECO:0000259" key="2">
    <source>
        <dbReference type="Pfam" id="PF00391"/>
    </source>
</evidence>
<dbReference type="PROSITE" id="PS00370">
    <property type="entry name" value="PEP_ENZYMES_PHOS_SITE"/>
    <property type="match status" value="1"/>
</dbReference>
<comment type="caution">
    <text evidence="4">The sequence shown here is derived from an EMBL/GenBank/DDBJ whole genome shotgun (WGS) entry which is preliminary data.</text>
</comment>
<dbReference type="GO" id="GO:0050242">
    <property type="term" value="F:pyruvate, phosphate dikinase activity"/>
    <property type="evidence" value="ECO:0007669"/>
    <property type="project" value="InterPro"/>
</dbReference>
<feature type="region of interest" description="Disordered" evidence="1">
    <location>
        <begin position="1"/>
        <end position="228"/>
    </location>
</feature>
<dbReference type="Gene3D" id="1.20.80.30">
    <property type="match status" value="1"/>
</dbReference>
<proteinExistence type="predicted"/>
<dbReference type="Proteomes" id="UP000240739">
    <property type="component" value="Unassembled WGS sequence"/>
</dbReference>
<dbReference type="Pfam" id="PF01326">
    <property type="entry name" value="PPDK_N"/>
    <property type="match status" value="1"/>
</dbReference>
<dbReference type="InterPro" id="IPR018274">
    <property type="entry name" value="PEP_util_AS"/>
</dbReference>
<dbReference type="InterPro" id="IPR036637">
    <property type="entry name" value="Phosphohistidine_dom_sf"/>
</dbReference>
<dbReference type="PANTHER" id="PTHR22931">
    <property type="entry name" value="PHOSPHOENOLPYRUVATE DIKINASE-RELATED"/>
    <property type="match status" value="1"/>
</dbReference>
<dbReference type="InterPro" id="IPR013815">
    <property type="entry name" value="ATP_grasp_subdomain_1"/>
</dbReference>
<dbReference type="Gene3D" id="3.30.1490.20">
    <property type="entry name" value="ATP-grasp fold, A domain"/>
    <property type="match status" value="1"/>
</dbReference>
<dbReference type="SUPFAM" id="SSF52009">
    <property type="entry name" value="Phosphohistidine domain"/>
    <property type="match status" value="1"/>
</dbReference>
<dbReference type="GO" id="GO:0005524">
    <property type="term" value="F:ATP binding"/>
    <property type="evidence" value="ECO:0007669"/>
    <property type="project" value="InterPro"/>
</dbReference>
<dbReference type="InterPro" id="IPR008279">
    <property type="entry name" value="PEP-util_enz_mobile_dom"/>
</dbReference>
<feature type="compositionally biased region" description="Low complexity" evidence="1">
    <location>
        <begin position="35"/>
        <end position="48"/>
    </location>
</feature>
<reference evidence="4 5" key="1">
    <citation type="submission" date="2018-03" db="EMBL/GenBank/DDBJ databases">
        <title>Aquarubrobacter algicola gen. nov., sp. nov., a novel actinobacterium isolated from shallow eutrophic lake during the end of cyanobacterial harmful algal blooms.</title>
        <authorList>
            <person name="Chun S.J."/>
        </authorList>
    </citation>
    <scope>NUCLEOTIDE SEQUENCE [LARGE SCALE GENOMIC DNA]</scope>
    <source>
        <strain evidence="4 5">Seoho-28</strain>
    </source>
</reference>
<sequence length="760" mass="80032">MGAARGGARLLRDRPAGDGGVLPARPRQAGGGDRAAGVPHGPAVPAGQPRRRHRRVRARRALPTPAPHRAARHAARPAAGGRRARRGGPRRDDRRGRAAQRGGHRGPPGAAGRRARRCGHRAAAGRLRPLPADQRRLQGRLRPLARRRRGCPRGAAGRPLRARRSRGARAAALGRGRRAVRRLRAAPARRPVRRGGRRPRAGHQPADRLAAHGLDGAARGLHPDPRDRPRARGVLLAVPATSVTVVPFDAEVAADKALLGGKGAGLVAMVALGLPVPPGFVVGTDAGRAYLADGALTDELRAAVDAQLDALERRLDRRLGDPSAPLFVSVRSGAPVSMPGMMDTILNVGLNDELVEALAQQTQDPAFAWTSYVRLLHTFATTVRGLSEATVEDALFDALPDGPDDGARTARGEAAVLRDLLAREGDPFPADPREQVRECLGAVFSSWRSPRAIAYREHRGIDEAMGTACVVQAMVFGNRGEDSGSGVAFSRDPATGEPGVYGDVLFDAQGEDVVAGVADPLPLTALEDRLPDAARAVADALALLEREERDLVECEFTIEQGRLWILQYRRAQRSGRAAVRVAVDLVDEGVLEEREAGERLTDAQLAAAHAPRFADAASDGDVLARGCAASPGAGVGTAVFDAHRAAALKEQGRDVVLVRPTTSPSDIHGFIASVAIVTGRGGRTSHAAVVARGMDRPAVCGVGEVRISGAGATVDGVAVQEGDLLAVDGDRGIVSRVAPALADPEQDERLQRLLAWRAAS</sequence>
<dbReference type="NCBIfam" id="NF004531">
    <property type="entry name" value="PRK05878.1"/>
    <property type="match status" value="1"/>
</dbReference>
<feature type="compositionally biased region" description="Low complexity" evidence="1">
    <location>
        <begin position="121"/>
        <end position="132"/>
    </location>
</feature>
<dbReference type="InterPro" id="IPR010121">
    <property type="entry name" value="Pyruvate_phosphate_dikinase"/>
</dbReference>
<feature type="compositionally biased region" description="Basic residues" evidence="1">
    <location>
        <begin position="137"/>
        <end position="151"/>
    </location>
</feature>
<dbReference type="SUPFAM" id="SSF56059">
    <property type="entry name" value="Glutathione synthetase ATP-binding domain-like"/>
    <property type="match status" value="1"/>
</dbReference>
<dbReference type="Gene3D" id="1.10.189.10">
    <property type="entry name" value="Pyruvate Phosphate Dikinase, domain 2"/>
    <property type="match status" value="1"/>
</dbReference>
<dbReference type="Gene3D" id="3.50.30.10">
    <property type="entry name" value="Phosphohistidine domain"/>
    <property type="match status" value="1"/>
</dbReference>
<keyword evidence="4" id="KW-0670">Pyruvate</keyword>
<name>A0A2T4UNE3_9ACTN</name>
<feature type="compositionally biased region" description="Basic residues" evidence="1">
    <location>
        <begin position="49"/>
        <end position="60"/>
    </location>
</feature>
<dbReference type="InterPro" id="IPR002192">
    <property type="entry name" value="PPDK_AMP/ATP-bd"/>
</dbReference>
<protein>
    <submittedName>
        <fullName evidence="4">Pyruvate, phosphate dikinase</fullName>
    </submittedName>
</protein>
<feature type="compositionally biased region" description="Basic residues" evidence="1">
    <location>
        <begin position="175"/>
        <end position="184"/>
    </location>
</feature>
<gene>
    <name evidence="4" type="ORF">C7Y72_07675</name>
</gene>
<organism evidence="4 5">
    <name type="scientific">Paraconexibacter algicola</name>
    <dbReference type="NCBI Taxonomy" id="2133960"/>
    <lineage>
        <taxon>Bacteria</taxon>
        <taxon>Bacillati</taxon>
        <taxon>Actinomycetota</taxon>
        <taxon>Thermoleophilia</taxon>
        <taxon>Solirubrobacterales</taxon>
        <taxon>Paraconexibacteraceae</taxon>
        <taxon>Paraconexibacter</taxon>
    </lineage>
</organism>
<feature type="domain" description="PEP-utilising enzyme mobile" evidence="2">
    <location>
        <begin position="654"/>
        <end position="732"/>
    </location>
</feature>
<evidence type="ECO:0000313" key="4">
    <source>
        <dbReference type="EMBL" id="PTL60755.1"/>
    </source>
</evidence>
<dbReference type="AlphaFoldDB" id="A0A2T4UNE3"/>
<evidence type="ECO:0000259" key="3">
    <source>
        <dbReference type="Pfam" id="PF01326"/>
    </source>
</evidence>
<dbReference type="Gene3D" id="3.30.470.20">
    <property type="entry name" value="ATP-grasp fold, B domain"/>
    <property type="match status" value="1"/>
</dbReference>
<dbReference type="EMBL" id="PYYB01000001">
    <property type="protein sequence ID" value="PTL60755.1"/>
    <property type="molecule type" value="Genomic_DNA"/>
</dbReference>
<feature type="domain" description="Pyruvate phosphate dikinase AMP/ATP-binding" evidence="3">
    <location>
        <begin position="299"/>
        <end position="520"/>
    </location>
</feature>
<keyword evidence="4" id="KW-0808">Transferase</keyword>
<accession>A0A2T4UNE3</accession>
<dbReference type="GO" id="GO:0016301">
    <property type="term" value="F:kinase activity"/>
    <property type="evidence" value="ECO:0007669"/>
    <property type="project" value="UniProtKB-KW"/>
</dbReference>
<dbReference type="Pfam" id="PF00391">
    <property type="entry name" value="PEP-utilizers"/>
    <property type="match status" value="1"/>
</dbReference>
<evidence type="ECO:0000313" key="5">
    <source>
        <dbReference type="Proteomes" id="UP000240739"/>
    </source>
</evidence>